<keyword evidence="3" id="KW-1185">Reference proteome</keyword>
<comment type="caution">
    <text evidence="2">The sequence shown here is derived from an EMBL/GenBank/DDBJ whole genome shotgun (WGS) entry which is preliminary data.</text>
</comment>
<feature type="region of interest" description="Disordered" evidence="1">
    <location>
        <begin position="29"/>
        <end position="56"/>
    </location>
</feature>
<evidence type="ECO:0000256" key="1">
    <source>
        <dbReference type="SAM" id="MobiDB-lite"/>
    </source>
</evidence>
<accession>W7TZI3</accession>
<proteinExistence type="predicted"/>
<name>W7TZI3_9STRA</name>
<protein>
    <submittedName>
        <fullName evidence="2">Uncharacterized protein</fullName>
    </submittedName>
</protein>
<gene>
    <name evidence="2" type="ORF">Naga_101537g1</name>
</gene>
<dbReference type="AlphaFoldDB" id="W7TZI3"/>
<dbReference type="Proteomes" id="UP000019335">
    <property type="component" value="Chromosome 9"/>
</dbReference>
<organism evidence="2 3">
    <name type="scientific">Nannochloropsis gaditana</name>
    <dbReference type="NCBI Taxonomy" id="72520"/>
    <lineage>
        <taxon>Eukaryota</taxon>
        <taxon>Sar</taxon>
        <taxon>Stramenopiles</taxon>
        <taxon>Ochrophyta</taxon>
        <taxon>Eustigmatophyceae</taxon>
        <taxon>Eustigmatales</taxon>
        <taxon>Monodopsidaceae</taxon>
        <taxon>Nannochloropsis</taxon>
    </lineage>
</organism>
<evidence type="ECO:0000313" key="3">
    <source>
        <dbReference type="Proteomes" id="UP000019335"/>
    </source>
</evidence>
<evidence type="ECO:0000313" key="2">
    <source>
        <dbReference type="EMBL" id="EWM26056.1"/>
    </source>
</evidence>
<dbReference type="EMBL" id="AZIL01000744">
    <property type="protein sequence ID" value="EWM26056.1"/>
    <property type="molecule type" value="Genomic_DNA"/>
</dbReference>
<sequence>MWEKQYHGLCDRQAPFPYPSAPSCQLKMPDVESIKSPARSPGKPQGPDPLLSVASQPTKFQVGRSTFL</sequence>
<reference evidence="2 3" key="1">
    <citation type="journal article" date="2014" name="Mol. Plant">
        <title>Chromosome Scale Genome Assembly and Transcriptome Profiling of Nannochloropsis gaditana in Nitrogen Depletion.</title>
        <authorList>
            <person name="Corteggiani Carpinelli E."/>
            <person name="Telatin A."/>
            <person name="Vitulo N."/>
            <person name="Forcato C."/>
            <person name="D'Angelo M."/>
            <person name="Schiavon R."/>
            <person name="Vezzi A."/>
            <person name="Giacometti G.M."/>
            <person name="Morosinotto T."/>
            <person name="Valle G."/>
        </authorList>
    </citation>
    <scope>NUCLEOTIDE SEQUENCE [LARGE SCALE GENOMIC DNA]</scope>
    <source>
        <strain evidence="2 3">B-31</strain>
    </source>
</reference>